<accession>A0ABN2FN36</accession>
<comment type="caution">
    <text evidence="5">The sequence shown here is derived from an EMBL/GenBank/DDBJ whole genome shotgun (WGS) entry which is preliminary data.</text>
</comment>
<dbReference type="PIRSF" id="PIRSF017617">
    <property type="entry name" value="Thr_aldolase"/>
    <property type="match status" value="1"/>
</dbReference>
<dbReference type="InterPro" id="IPR015422">
    <property type="entry name" value="PyrdxlP-dep_Trfase_small"/>
</dbReference>
<keyword evidence="6" id="KW-1185">Reference proteome</keyword>
<evidence type="ECO:0000259" key="4">
    <source>
        <dbReference type="Pfam" id="PF01212"/>
    </source>
</evidence>
<evidence type="ECO:0000313" key="5">
    <source>
        <dbReference type="EMBL" id="GAA1654535.1"/>
    </source>
</evidence>
<dbReference type="Gene3D" id="3.90.1150.10">
    <property type="entry name" value="Aspartate Aminotransferase, domain 1"/>
    <property type="match status" value="1"/>
</dbReference>
<dbReference type="EMBL" id="BAAANE010000009">
    <property type="protein sequence ID" value="GAA1654535.1"/>
    <property type="molecule type" value="Genomic_DNA"/>
</dbReference>
<dbReference type="InterPro" id="IPR015424">
    <property type="entry name" value="PyrdxlP-dep_Trfase"/>
</dbReference>
<organism evidence="5 6">
    <name type="scientific">Kribbella alba</name>
    <dbReference type="NCBI Taxonomy" id="190197"/>
    <lineage>
        <taxon>Bacteria</taxon>
        <taxon>Bacillati</taxon>
        <taxon>Actinomycetota</taxon>
        <taxon>Actinomycetes</taxon>
        <taxon>Propionibacteriales</taxon>
        <taxon>Kribbellaceae</taxon>
        <taxon>Kribbella</taxon>
    </lineage>
</organism>
<evidence type="ECO:0000256" key="1">
    <source>
        <dbReference type="ARBA" id="ARBA00001933"/>
    </source>
</evidence>
<dbReference type="InterPro" id="IPR023603">
    <property type="entry name" value="Low_specificity_L-TA-like"/>
</dbReference>
<dbReference type="InterPro" id="IPR001597">
    <property type="entry name" value="ArAA_b-elim_lyase/Thr_aldolase"/>
</dbReference>
<sequence>MTEGRPDVIDLRSDTVTRPSAGMLAAMTSAPVGDDVYGEDPTITELETEVAGLLGHEAGLFVATGSLANILGVRALAAPGTEVLCEASAHVARAELGAHAVVSGISTRTWSAPGGQIDLDQIRALIAPDLGPYFVTTSAVSVENTHNFGGGTIQTSYDALADELEGIGLPLHLDGARLWNASVASGVPLAAYASRATAASVCLSKGLGAPVGSVLVGSAELIKESRVWRKLLGAGWRQAGVLAAAGLYAVRNNVQRLAEDHANAGLIAEILADAAPGSVKPDQVDTNIVVADLAATGKSVAQVVAGAKAEGVLVGGVGVTQLRLVTHLDASAADCRQAAETVARLLR</sequence>
<evidence type="ECO:0000256" key="3">
    <source>
        <dbReference type="ARBA" id="ARBA00022898"/>
    </source>
</evidence>
<dbReference type="PANTHER" id="PTHR48097">
    <property type="entry name" value="L-THREONINE ALDOLASE-RELATED"/>
    <property type="match status" value="1"/>
</dbReference>
<dbReference type="SUPFAM" id="SSF53383">
    <property type="entry name" value="PLP-dependent transferases"/>
    <property type="match status" value="1"/>
</dbReference>
<dbReference type="PANTHER" id="PTHR48097:SF9">
    <property type="entry name" value="L-THREONINE ALDOLASE"/>
    <property type="match status" value="1"/>
</dbReference>
<evidence type="ECO:0000256" key="2">
    <source>
        <dbReference type="ARBA" id="ARBA00006966"/>
    </source>
</evidence>
<proteinExistence type="inferred from homology"/>
<comment type="cofactor">
    <cofactor evidence="1">
        <name>pyridoxal 5'-phosphate</name>
        <dbReference type="ChEBI" id="CHEBI:597326"/>
    </cofactor>
</comment>
<dbReference type="RefSeq" id="WP_344114895.1">
    <property type="nucleotide sequence ID" value="NZ_BAAANE010000009.1"/>
</dbReference>
<dbReference type="Proteomes" id="UP001501319">
    <property type="component" value="Unassembled WGS sequence"/>
</dbReference>
<feature type="domain" description="Aromatic amino acid beta-eliminating lyase/threonine aldolase" evidence="4">
    <location>
        <begin position="10"/>
        <end position="292"/>
    </location>
</feature>
<comment type="similarity">
    <text evidence="2">Belongs to the threonine aldolase family.</text>
</comment>
<gene>
    <name evidence="5" type="primary">ltaE</name>
    <name evidence="5" type="ORF">GCM10009744_53550</name>
</gene>
<dbReference type="NCBIfam" id="NF041359">
    <property type="entry name" value="GntG_guanitoxin"/>
    <property type="match status" value="1"/>
</dbReference>
<dbReference type="Gene3D" id="3.40.640.10">
    <property type="entry name" value="Type I PLP-dependent aspartate aminotransferase-like (Major domain)"/>
    <property type="match status" value="1"/>
</dbReference>
<name>A0ABN2FN36_9ACTN</name>
<keyword evidence="3" id="KW-0663">Pyridoxal phosphate</keyword>
<evidence type="ECO:0000313" key="6">
    <source>
        <dbReference type="Proteomes" id="UP001501319"/>
    </source>
</evidence>
<dbReference type="InterPro" id="IPR015421">
    <property type="entry name" value="PyrdxlP-dep_Trfase_major"/>
</dbReference>
<protein>
    <submittedName>
        <fullName evidence="5">Low-specificity L-threonine aldolase</fullName>
    </submittedName>
</protein>
<dbReference type="Pfam" id="PF01212">
    <property type="entry name" value="Beta_elim_lyase"/>
    <property type="match status" value="1"/>
</dbReference>
<reference evidence="5 6" key="1">
    <citation type="journal article" date="2019" name="Int. J. Syst. Evol. Microbiol.">
        <title>The Global Catalogue of Microorganisms (GCM) 10K type strain sequencing project: providing services to taxonomists for standard genome sequencing and annotation.</title>
        <authorList>
            <consortium name="The Broad Institute Genomics Platform"/>
            <consortium name="The Broad Institute Genome Sequencing Center for Infectious Disease"/>
            <person name="Wu L."/>
            <person name="Ma J."/>
        </authorList>
    </citation>
    <scope>NUCLEOTIDE SEQUENCE [LARGE SCALE GENOMIC DNA]</scope>
    <source>
        <strain evidence="5 6">JCM 14306</strain>
    </source>
</reference>